<dbReference type="InterPro" id="IPR000219">
    <property type="entry name" value="DH_dom"/>
</dbReference>
<organism evidence="5 6">
    <name type="scientific">Carpediemonas membranifera</name>
    <dbReference type="NCBI Taxonomy" id="201153"/>
    <lineage>
        <taxon>Eukaryota</taxon>
        <taxon>Metamonada</taxon>
        <taxon>Carpediemonas-like organisms</taxon>
        <taxon>Carpediemonas</taxon>
    </lineage>
</organism>
<dbReference type="InterPro" id="IPR000210">
    <property type="entry name" value="BTB/POZ_dom"/>
</dbReference>
<dbReference type="OrthoDB" id="245697at2759"/>
<dbReference type="SMART" id="SM00325">
    <property type="entry name" value="RhoGEF"/>
    <property type="match status" value="1"/>
</dbReference>
<dbReference type="Gene3D" id="2.130.10.30">
    <property type="entry name" value="Regulator of chromosome condensation 1/beta-lactamase-inhibitor protein II"/>
    <property type="match status" value="1"/>
</dbReference>
<dbReference type="Gene3D" id="3.30.710.10">
    <property type="entry name" value="Potassium Channel Kv1.1, Chain A"/>
    <property type="match status" value="1"/>
</dbReference>
<evidence type="ECO:0000259" key="4">
    <source>
        <dbReference type="PROSITE" id="PS50097"/>
    </source>
</evidence>
<feature type="domain" description="DH" evidence="3">
    <location>
        <begin position="277"/>
        <end position="465"/>
    </location>
</feature>
<dbReference type="InterPro" id="IPR011993">
    <property type="entry name" value="PH-like_dom_sf"/>
</dbReference>
<dbReference type="EMBL" id="JAHDYR010000067">
    <property type="protein sequence ID" value="KAG9389961.1"/>
    <property type="molecule type" value="Genomic_DNA"/>
</dbReference>
<evidence type="ECO:0000313" key="6">
    <source>
        <dbReference type="Proteomes" id="UP000717585"/>
    </source>
</evidence>
<dbReference type="InterPro" id="IPR035899">
    <property type="entry name" value="DBL_dom_sf"/>
</dbReference>
<protein>
    <submittedName>
        <fullName evidence="5">RhoGEF domain</fullName>
    </submittedName>
</protein>
<keyword evidence="2" id="KW-1133">Transmembrane helix</keyword>
<name>A0A8J6BU43_9EUKA</name>
<dbReference type="Gene3D" id="1.20.900.10">
    <property type="entry name" value="Dbl homology (DH) domain"/>
    <property type="match status" value="1"/>
</dbReference>
<evidence type="ECO:0000313" key="5">
    <source>
        <dbReference type="EMBL" id="KAG9389961.1"/>
    </source>
</evidence>
<dbReference type="PROSITE" id="PS50097">
    <property type="entry name" value="BTB"/>
    <property type="match status" value="1"/>
</dbReference>
<sequence length="1209" mass="135747">MKPKNGVIRMVRVVLAFIFKRIGGSFMIVFFVYNLFFTMVGLIPYRQVKGPRIPVISCLARLRRSMPKDKGTETVKTPIVESETQAHVEPVETCCDETQVESEEEEETDEAVLEPIAEPEPIGTCSQTLATLFTTGLFADSAIITGPDETDVVPIHRAIIAAQSATMQALFNATTEPIDLSLLFMPETCAQAKIIVESFYTGTKVDLDTTLPEIDRLAMMFDVVVDTDESDSESESEESPAVFDPTADSAERAAKIVEAYVAAFQDRQNREERRKKLRNYAAQEILSTERTYVNDIAFLVNQLIPEWRKRSSNFPESVRNPDELMPAIASIHMANANLLDSLEKLLGASFDNDTTRIGREFISLAPYFKMYKSYAAAYENTNQAVMKARSSSQKFGKFMKDISAMEGSKNLDLISFVIMPIQRIPRYVMLLEELLKRTLPTHPDFEDLKEAIAKSREVAQVVNKTIETESKSGEATRHAVDSMNRLSISGNKNDMMSAVLQPHRKLVNETELADHTAGKARRDRHVMLFSDILIISRLKKNKTAVMKHIMPLCITFVDMSKADEGQVSIYSPDQHHTFRDEDGAMGEASAVVQWGIKVQNCIDEMIRRMPALSDERERLDAVIQQPTPTYMTDLSLNITFQPQSPGQTSPKPHGPLSVMFDDTNWVRVVSTLTPEIERRVEGFVTTGQWFKVAGESDGVAGANPPMGLRRMSYRGSSLWELLYRTALSIERVKVMPHIATSQLASAVGESATHLSPHIAPRSILTSGPPLSMNVELADGEELPVAMHTLNQGAVWACLLGGGANPDLEDRVLKEAREKEPDDIETHDKISDAFTPEDKCLWFLCRKFFFSLNVAEKDGESYQRPVPDRCYHHRMYMGRLFMLRTDYHAALTRARMPRALEIYSNEITHIARTPKGMWGWGTSGRSQLGFQSFEFNAPTRLTFPACPKVAALEASLPPWEKHRMVTAVSIYEYQTFILTPVGTVMAGNKANWFTGEADEDNRKLFNPVAVPSGFVPDHIMHVGPFNAATVILSMCDRQMISGRNDYGQLGLGHDDDMTRFVDLPFRVDRIMISQTSYFSIFLSGRQLLFAGRVRPHIAQSGLLPGFSERDKCLTSTPLWFPERVKGFWGEYDRMVWVTEGVTHYYEDENPTMVPIEATAVNGYPLRFCGSTGQWFKVVGESDGVAELVECEKPKCELTPIDLDPWAEDAE</sequence>
<dbReference type="InterPro" id="IPR051092">
    <property type="entry name" value="FYVE_RhoGEF_PH"/>
</dbReference>
<comment type="caution">
    <text evidence="5">The sequence shown here is derived from an EMBL/GenBank/DDBJ whole genome shotgun (WGS) entry which is preliminary data.</text>
</comment>
<feature type="transmembrane region" description="Helical" evidence="2">
    <location>
        <begin position="21"/>
        <end position="45"/>
    </location>
</feature>
<accession>A0A8J6BU43</accession>
<gene>
    <name evidence="5" type="ORF">J8273_8648</name>
</gene>
<dbReference type="Gene3D" id="2.30.29.30">
    <property type="entry name" value="Pleckstrin-homology domain (PH domain)/Phosphotyrosine-binding domain (PTB)"/>
    <property type="match status" value="1"/>
</dbReference>
<proteinExistence type="predicted"/>
<dbReference type="CDD" id="cd18186">
    <property type="entry name" value="BTB_POZ_ZBTB_KLHL-like"/>
    <property type="match status" value="1"/>
</dbReference>
<keyword evidence="2" id="KW-0812">Transmembrane</keyword>
<feature type="domain" description="BTB" evidence="4">
    <location>
        <begin position="139"/>
        <end position="202"/>
    </location>
</feature>
<dbReference type="GO" id="GO:0005085">
    <property type="term" value="F:guanyl-nucleotide exchange factor activity"/>
    <property type="evidence" value="ECO:0007669"/>
    <property type="project" value="InterPro"/>
</dbReference>
<dbReference type="AlphaFoldDB" id="A0A8J6BU43"/>
<keyword evidence="2" id="KW-0472">Membrane</keyword>
<dbReference type="PROSITE" id="PS50010">
    <property type="entry name" value="DH_2"/>
    <property type="match status" value="1"/>
</dbReference>
<dbReference type="Pfam" id="PF00621">
    <property type="entry name" value="RhoGEF"/>
    <property type="match status" value="1"/>
</dbReference>
<evidence type="ECO:0000256" key="2">
    <source>
        <dbReference type="SAM" id="Phobius"/>
    </source>
</evidence>
<evidence type="ECO:0000256" key="1">
    <source>
        <dbReference type="SAM" id="MobiDB-lite"/>
    </source>
</evidence>
<reference evidence="5" key="1">
    <citation type="submission" date="2021-05" db="EMBL/GenBank/DDBJ databases">
        <title>A free-living protist that lacks canonical eukaryotic 1 DNA replication and segregation systems.</title>
        <authorList>
            <person name="Salas-Leiva D.E."/>
            <person name="Tromer E.C."/>
            <person name="Curtis B.A."/>
            <person name="Jerlstrom-Hultqvist J."/>
            <person name="Kolisko M."/>
            <person name="Yi Z."/>
            <person name="Salas-Leiva J.S."/>
            <person name="Gallot-Lavallee L."/>
            <person name="Kops G.J.P.L."/>
            <person name="Archibald J.M."/>
            <person name="Simpson A.G.B."/>
            <person name="Roger A.J."/>
        </authorList>
    </citation>
    <scope>NUCLEOTIDE SEQUENCE</scope>
    <source>
        <strain evidence="5">BICM</strain>
    </source>
</reference>
<dbReference type="GO" id="GO:0005737">
    <property type="term" value="C:cytoplasm"/>
    <property type="evidence" value="ECO:0007669"/>
    <property type="project" value="TreeGrafter"/>
</dbReference>
<dbReference type="PANTHER" id="PTHR12673">
    <property type="entry name" value="FACIOGENITAL DYSPLASIA PROTEIN"/>
    <property type="match status" value="1"/>
</dbReference>
<evidence type="ECO:0000259" key="3">
    <source>
        <dbReference type="PROSITE" id="PS50010"/>
    </source>
</evidence>
<dbReference type="PANTHER" id="PTHR12673:SF263">
    <property type="entry name" value="PLECKSTRIN DOMAIN-CONTAINING PROTEIN"/>
    <property type="match status" value="1"/>
</dbReference>
<dbReference type="InterPro" id="IPR011333">
    <property type="entry name" value="SKP1/BTB/POZ_sf"/>
</dbReference>
<keyword evidence="6" id="KW-1185">Reference proteome</keyword>
<feature type="compositionally biased region" description="Acidic residues" evidence="1">
    <location>
        <begin position="227"/>
        <end position="238"/>
    </location>
</feature>
<dbReference type="Proteomes" id="UP000717585">
    <property type="component" value="Unassembled WGS sequence"/>
</dbReference>
<dbReference type="SUPFAM" id="SSF50985">
    <property type="entry name" value="RCC1/BLIP-II"/>
    <property type="match status" value="1"/>
</dbReference>
<dbReference type="InterPro" id="IPR009091">
    <property type="entry name" value="RCC1/BLIP-II"/>
</dbReference>
<dbReference type="SUPFAM" id="SSF48065">
    <property type="entry name" value="DBL homology domain (DH-domain)"/>
    <property type="match status" value="1"/>
</dbReference>
<dbReference type="CDD" id="cd00160">
    <property type="entry name" value="RhoGEF"/>
    <property type="match status" value="1"/>
</dbReference>
<feature type="region of interest" description="Disordered" evidence="1">
    <location>
        <begin position="227"/>
        <end position="247"/>
    </location>
</feature>